<proteinExistence type="predicted"/>
<evidence type="ECO:0000313" key="2">
    <source>
        <dbReference type="Proteomes" id="UP001596103"/>
    </source>
</evidence>
<evidence type="ECO:0000313" key="1">
    <source>
        <dbReference type="EMBL" id="MFC5427953.1"/>
    </source>
</evidence>
<name>A0ABW0J4I9_9BURK</name>
<dbReference type="EMBL" id="JBHSMP010000007">
    <property type="protein sequence ID" value="MFC5427953.1"/>
    <property type="molecule type" value="Genomic_DNA"/>
</dbReference>
<keyword evidence="2" id="KW-1185">Reference proteome</keyword>
<accession>A0ABW0J4I9</accession>
<protein>
    <submittedName>
        <fullName evidence="1">Uncharacterized protein</fullName>
    </submittedName>
</protein>
<gene>
    <name evidence="1" type="ORF">ACFPTO_03885</name>
</gene>
<dbReference type="Proteomes" id="UP001596103">
    <property type="component" value="Unassembled WGS sequence"/>
</dbReference>
<sequence length="119" mass="13233">MAIIYQSQVSLIHTAGADDVPTFGDFCEAVDQVIPQEERSSINPIVAGGDDSELPEDAVRKRKYVLAKLQDMGFGLPQVIWCPRQHAQTILVDCIRKTATLECWNPVTDAYLPSVQLKF</sequence>
<comment type="caution">
    <text evidence="1">The sequence shown here is derived from an EMBL/GenBank/DDBJ whole genome shotgun (WGS) entry which is preliminary data.</text>
</comment>
<reference evidence="2" key="1">
    <citation type="journal article" date="2019" name="Int. J. Syst. Evol. Microbiol.">
        <title>The Global Catalogue of Microorganisms (GCM) 10K type strain sequencing project: providing services to taxonomists for standard genome sequencing and annotation.</title>
        <authorList>
            <consortium name="The Broad Institute Genomics Platform"/>
            <consortium name="The Broad Institute Genome Sequencing Center for Infectious Disease"/>
            <person name="Wu L."/>
            <person name="Ma J."/>
        </authorList>
    </citation>
    <scope>NUCLEOTIDE SEQUENCE [LARGE SCALE GENOMIC DNA]</scope>
    <source>
        <strain evidence="2">CCUG 56042</strain>
    </source>
</reference>
<organism evidence="1 2">
    <name type="scientific">Paraburkholderia denitrificans</name>
    <dbReference type="NCBI Taxonomy" id="694025"/>
    <lineage>
        <taxon>Bacteria</taxon>
        <taxon>Pseudomonadati</taxon>
        <taxon>Pseudomonadota</taxon>
        <taxon>Betaproteobacteria</taxon>
        <taxon>Burkholderiales</taxon>
        <taxon>Burkholderiaceae</taxon>
        <taxon>Paraburkholderia</taxon>
    </lineage>
</organism>
<dbReference type="RefSeq" id="WP_377709597.1">
    <property type="nucleotide sequence ID" value="NZ_JBHSMP010000007.1"/>
</dbReference>